<comment type="cofactor">
    <cofactor evidence="8">
        <name>Zn(2+)</name>
        <dbReference type="ChEBI" id="CHEBI:29105"/>
    </cofactor>
    <text evidence="8">Binds 2 Zn(2+) ions.</text>
</comment>
<comment type="catalytic activity">
    <reaction evidence="8">
        <text>Endonucleolytic cleavage of RNA, removing extra 3' nucleotides from tRNA precursor, generating 3' termini of tRNAs. A 3'-hydroxy group is left at the tRNA terminus and a 5'-phosphoryl group is left at the trailer molecule.</text>
        <dbReference type="EC" id="3.1.26.11"/>
    </reaction>
</comment>
<feature type="binding site" evidence="8">
    <location>
        <position position="204"/>
    </location>
    <ligand>
        <name>Zn(2+)</name>
        <dbReference type="ChEBI" id="CHEBI:29105"/>
        <label>2</label>
        <note>catalytic</note>
    </ligand>
</feature>
<evidence type="ECO:0000256" key="1">
    <source>
        <dbReference type="ARBA" id="ARBA00011738"/>
    </source>
</evidence>
<keyword evidence="12" id="KW-1185">Reference proteome</keyword>
<evidence type="ECO:0000256" key="5">
    <source>
        <dbReference type="ARBA" id="ARBA00022759"/>
    </source>
</evidence>
<comment type="caution">
    <text evidence="11">The sequence shown here is derived from an EMBL/GenBank/DDBJ whole genome shotgun (WGS) entry which is preliminary data.</text>
</comment>
<evidence type="ECO:0000256" key="7">
    <source>
        <dbReference type="ARBA" id="ARBA00022833"/>
    </source>
</evidence>
<dbReference type="RefSeq" id="WP_344670722.1">
    <property type="nucleotide sequence ID" value="NZ_BAAAQN010000066.1"/>
</dbReference>
<comment type="similarity">
    <text evidence="8">Belongs to the RNase Z family.</text>
</comment>
<dbReference type="CDD" id="cd07717">
    <property type="entry name" value="RNaseZ_ZiPD-like_MBL-fold"/>
    <property type="match status" value="1"/>
</dbReference>
<feature type="domain" description="Metallo-beta-lactamase" evidence="10">
    <location>
        <begin position="191"/>
        <end position="263"/>
    </location>
</feature>
<keyword evidence="3 8" id="KW-0540">Nuclease</keyword>
<dbReference type="PANTHER" id="PTHR46018">
    <property type="entry name" value="ZINC PHOSPHODIESTERASE ELAC PROTEIN 1"/>
    <property type="match status" value="1"/>
</dbReference>
<dbReference type="Proteomes" id="UP001500751">
    <property type="component" value="Unassembled WGS sequence"/>
</dbReference>
<keyword evidence="7 8" id="KW-0862">Zinc</keyword>
<keyword evidence="6 8" id="KW-0378">Hydrolase</keyword>
<comment type="function">
    <text evidence="8">Zinc phosphodiesterase, which displays some tRNA 3'-processing endonuclease activity. Probably involved in tRNA maturation, by removing a 3'-trailer from precursor tRNA.</text>
</comment>
<reference evidence="11 12" key="1">
    <citation type="journal article" date="2019" name="Int. J. Syst. Evol. Microbiol.">
        <title>The Global Catalogue of Microorganisms (GCM) 10K type strain sequencing project: providing services to taxonomists for standard genome sequencing and annotation.</title>
        <authorList>
            <consortium name="The Broad Institute Genomics Platform"/>
            <consortium name="The Broad Institute Genome Sequencing Center for Infectious Disease"/>
            <person name="Wu L."/>
            <person name="Ma J."/>
        </authorList>
    </citation>
    <scope>NUCLEOTIDE SEQUENCE [LARGE SCALE GENOMIC DNA]</scope>
    <source>
        <strain evidence="11 12">JCM 16014</strain>
    </source>
</reference>
<evidence type="ECO:0000256" key="6">
    <source>
        <dbReference type="ARBA" id="ARBA00022801"/>
    </source>
</evidence>
<evidence type="ECO:0000259" key="10">
    <source>
        <dbReference type="Pfam" id="PF12706"/>
    </source>
</evidence>
<dbReference type="SUPFAM" id="SSF56281">
    <property type="entry name" value="Metallo-hydrolase/oxidoreductase"/>
    <property type="match status" value="1"/>
</dbReference>
<keyword evidence="4 8" id="KW-0479">Metal-binding</keyword>
<keyword evidence="5 8" id="KW-0255">Endonuclease</keyword>
<sequence length="303" mass="33731">MVNRELTVLGTASQVPTRYRNHNGYFLRFDDHGLLFDPGEGTQRQMQFAGLSATDITRICITHFHGDHALGLPGILQRISLDDVPHEVTCHFPAEHEEYFERLRFATPYWARAKIATQPSTGDRHYALNNNLTLSVAPLDHGMPCQGYRIDEADSVRMLPEKLAAAGIKGPDISRLQQEGRLGDVTLADVSIPKPGQSFAFLMDTRRCEGAERLAAGVDLLVVEATFLDTEAELAESFGHLTARQAARLAADVGVRELVLTHFSQRYPVDEARSRYLAEAGAEFDGQIHIAEDLARIPFPKRR</sequence>
<feature type="active site" description="Proton acceptor" evidence="8">
    <location>
        <position position="67"/>
    </location>
</feature>
<feature type="binding site" evidence="8">
    <location>
        <position position="67"/>
    </location>
    <ligand>
        <name>Zn(2+)</name>
        <dbReference type="ChEBI" id="CHEBI:29105"/>
        <label>2</label>
        <note>catalytic</note>
    </ligand>
</feature>
<dbReference type="EMBL" id="BAAAQN010000066">
    <property type="protein sequence ID" value="GAA2056877.1"/>
    <property type="molecule type" value="Genomic_DNA"/>
</dbReference>
<organism evidence="11 12">
    <name type="scientific">Catenulispora yoronensis</name>
    <dbReference type="NCBI Taxonomy" id="450799"/>
    <lineage>
        <taxon>Bacteria</taxon>
        <taxon>Bacillati</taxon>
        <taxon>Actinomycetota</taxon>
        <taxon>Actinomycetes</taxon>
        <taxon>Catenulisporales</taxon>
        <taxon>Catenulisporaceae</taxon>
        <taxon>Catenulispora</taxon>
    </lineage>
</organism>
<feature type="binding site" evidence="8">
    <location>
        <position position="141"/>
    </location>
    <ligand>
        <name>Zn(2+)</name>
        <dbReference type="ChEBI" id="CHEBI:29105"/>
        <label>1</label>
        <note>catalytic</note>
    </ligand>
</feature>
<evidence type="ECO:0000256" key="8">
    <source>
        <dbReference type="HAMAP-Rule" id="MF_01818"/>
    </source>
</evidence>
<feature type="binding site" evidence="8">
    <location>
        <position position="63"/>
    </location>
    <ligand>
        <name>Zn(2+)</name>
        <dbReference type="ChEBI" id="CHEBI:29105"/>
        <label>1</label>
        <note>catalytic</note>
    </ligand>
</feature>
<dbReference type="NCBIfam" id="NF000805">
    <property type="entry name" value="PRK00055.2-3"/>
    <property type="match status" value="1"/>
</dbReference>
<comment type="subunit">
    <text evidence="1 8">Homodimer.</text>
</comment>
<dbReference type="Pfam" id="PF00753">
    <property type="entry name" value="Lactamase_B"/>
    <property type="match status" value="1"/>
</dbReference>
<evidence type="ECO:0000259" key="9">
    <source>
        <dbReference type="Pfam" id="PF00753"/>
    </source>
</evidence>
<accession>A0ABN2VA55</accession>
<feature type="binding site" evidence="8">
    <location>
        <position position="204"/>
    </location>
    <ligand>
        <name>Zn(2+)</name>
        <dbReference type="ChEBI" id="CHEBI:29105"/>
        <label>1</label>
        <note>catalytic</note>
    </ligand>
</feature>
<keyword evidence="2 8" id="KW-0819">tRNA processing</keyword>
<dbReference type="InterPro" id="IPR013471">
    <property type="entry name" value="RNase_Z/BN"/>
</dbReference>
<dbReference type="HAMAP" id="MF_01818">
    <property type="entry name" value="RNase_Z_BN"/>
    <property type="match status" value="1"/>
</dbReference>
<feature type="domain" description="Metallo-beta-lactamase" evidence="9">
    <location>
        <begin position="20"/>
        <end position="113"/>
    </location>
</feature>
<feature type="binding site" evidence="8">
    <location>
        <position position="65"/>
    </location>
    <ligand>
        <name>Zn(2+)</name>
        <dbReference type="ChEBI" id="CHEBI:29105"/>
        <label>1</label>
        <note>catalytic</note>
    </ligand>
</feature>
<proteinExistence type="inferred from homology"/>
<name>A0ABN2VA55_9ACTN</name>
<evidence type="ECO:0000313" key="11">
    <source>
        <dbReference type="EMBL" id="GAA2056877.1"/>
    </source>
</evidence>
<dbReference type="InterPro" id="IPR001279">
    <property type="entry name" value="Metallo-B-lactamas"/>
</dbReference>
<evidence type="ECO:0000256" key="4">
    <source>
        <dbReference type="ARBA" id="ARBA00022723"/>
    </source>
</evidence>
<dbReference type="PANTHER" id="PTHR46018:SF2">
    <property type="entry name" value="ZINC PHOSPHODIESTERASE ELAC PROTEIN 1"/>
    <property type="match status" value="1"/>
</dbReference>
<protein>
    <recommendedName>
        <fullName evidence="8">Ribonuclease Z</fullName>
        <shortName evidence="8">RNase Z</shortName>
        <ecNumber evidence="8">3.1.26.11</ecNumber>
    </recommendedName>
    <alternativeName>
        <fullName evidence="8">tRNA 3 endonuclease</fullName>
    </alternativeName>
    <alternativeName>
        <fullName evidence="8">tRNase Z</fullName>
    </alternativeName>
</protein>
<feature type="binding site" evidence="8">
    <location>
        <position position="68"/>
    </location>
    <ligand>
        <name>Zn(2+)</name>
        <dbReference type="ChEBI" id="CHEBI:29105"/>
        <label>2</label>
        <note>catalytic</note>
    </ligand>
</feature>
<dbReference type="Gene3D" id="3.60.15.10">
    <property type="entry name" value="Ribonuclease Z/Hydroxyacylglutathione hydrolase-like"/>
    <property type="match status" value="1"/>
</dbReference>
<feature type="binding site" evidence="8">
    <location>
        <position position="262"/>
    </location>
    <ligand>
        <name>Zn(2+)</name>
        <dbReference type="ChEBI" id="CHEBI:29105"/>
        <label>2</label>
        <note>catalytic</note>
    </ligand>
</feature>
<dbReference type="Pfam" id="PF12706">
    <property type="entry name" value="Lactamase_B_2"/>
    <property type="match status" value="1"/>
</dbReference>
<evidence type="ECO:0000256" key="3">
    <source>
        <dbReference type="ARBA" id="ARBA00022722"/>
    </source>
</evidence>
<dbReference type="InterPro" id="IPR036866">
    <property type="entry name" value="RibonucZ/Hydroxyglut_hydro"/>
</dbReference>
<gene>
    <name evidence="8" type="primary">rnz</name>
    <name evidence="11" type="ORF">GCM10009839_77640</name>
</gene>
<evidence type="ECO:0000256" key="2">
    <source>
        <dbReference type="ARBA" id="ARBA00022694"/>
    </source>
</evidence>
<evidence type="ECO:0000313" key="12">
    <source>
        <dbReference type="Proteomes" id="UP001500751"/>
    </source>
</evidence>
<dbReference type="EC" id="3.1.26.11" evidence="8"/>